<evidence type="ECO:0000313" key="2">
    <source>
        <dbReference type="Proteomes" id="UP001151760"/>
    </source>
</evidence>
<reference evidence="1" key="2">
    <citation type="submission" date="2022-01" db="EMBL/GenBank/DDBJ databases">
        <authorList>
            <person name="Yamashiro T."/>
            <person name="Shiraishi A."/>
            <person name="Satake H."/>
            <person name="Nakayama K."/>
        </authorList>
    </citation>
    <scope>NUCLEOTIDE SEQUENCE</scope>
</reference>
<protein>
    <submittedName>
        <fullName evidence="1">Uncharacterized protein</fullName>
    </submittedName>
</protein>
<dbReference type="Proteomes" id="UP001151760">
    <property type="component" value="Unassembled WGS sequence"/>
</dbReference>
<comment type="caution">
    <text evidence="1">The sequence shown here is derived from an EMBL/GenBank/DDBJ whole genome shotgun (WGS) entry which is preliminary data.</text>
</comment>
<reference evidence="1" key="1">
    <citation type="journal article" date="2022" name="Int. J. Mol. Sci.">
        <title>Draft Genome of Tanacetum Coccineum: Genomic Comparison of Closely Related Tanacetum-Family Plants.</title>
        <authorList>
            <person name="Yamashiro T."/>
            <person name="Shiraishi A."/>
            <person name="Nakayama K."/>
            <person name="Satake H."/>
        </authorList>
    </citation>
    <scope>NUCLEOTIDE SEQUENCE</scope>
</reference>
<name>A0ABQ5F7Y4_9ASTR</name>
<evidence type="ECO:0000313" key="1">
    <source>
        <dbReference type="EMBL" id="GJT58842.1"/>
    </source>
</evidence>
<dbReference type="EMBL" id="BQNB010017054">
    <property type="protein sequence ID" value="GJT58842.1"/>
    <property type="molecule type" value="Genomic_DNA"/>
</dbReference>
<sequence length="73" mass="8249">MRVVVAAPTKVSDDGFVENTFDALMEKDKFFEVKNETWKASNDVGSIMDDSDSEEVKNISVEDNGWETYGWHG</sequence>
<accession>A0ABQ5F7Y4</accession>
<keyword evidence="2" id="KW-1185">Reference proteome</keyword>
<proteinExistence type="predicted"/>
<organism evidence="1 2">
    <name type="scientific">Tanacetum coccineum</name>
    <dbReference type="NCBI Taxonomy" id="301880"/>
    <lineage>
        <taxon>Eukaryota</taxon>
        <taxon>Viridiplantae</taxon>
        <taxon>Streptophyta</taxon>
        <taxon>Embryophyta</taxon>
        <taxon>Tracheophyta</taxon>
        <taxon>Spermatophyta</taxon>
        <taxon>Magnoliopsida</taxon>
        <taxon>eudicotyledons</taxon>
        <taxon>Gunneridae</taxon>
        <taxon>Pentapetalae</taxon>
        <taxon>asterids</taxon>
        <taxon>campanulids</taxon>
        <taxon>Asterales</taxon>
        <taxon>Asteraceae</taxon>
        <taxon>Asteroideae</taxon>
        <taxon>Anthemideae</taxon>
        <taxon>Anthemidinae</taxon>
        <taxon>Tanacetum</taxon>
    </lineage>
</organism>
<gene>
    <name evidence="1" type="ORF">Tco_1002375</name>
</gene>